<evidence type="ECO:0000313" key="3">
    <source>
        <dbReference type="EMBL" id="QNO41571.1"/>
    </source>
</evidence>
<dbReference type="SUPFAM" id="SSF53098">
    <property type="entry name" value="Ribonuclease H-like"/>
    <property type="match status" value="1"/>
</dbReference>
<dbReference type="InterPro" id="IPR047952">
    <property type="entry name" value="Transpos_IS4"/>
</dbReference>
<dbReference type="InterPro" id="IPR002559">
    <property type="entry name" value="Transposase_11"/>
</dbReference>
<dbReference type="GO" id="GO:0006313">
    <property type="term" value="P:DNA transposition"/>
    <property type="evidence" value="ECO:0007669"/>
    <property type="project" value="InterPro"/>
</dbReference>
<dbReference type="GO" id="GO:0004803">
    <property type="term" value="F:transposase activity"/>
    <property type="evidence" value="ECO:0007669"/>
    <property type="project" value="InterPro"/>
</dbReference>
<dbReference type="EMBL" id="MT630652">
    <property type="protein sequence ID" value="QNO41571.1"/>
    <property type="molecule type" value="Genomic_DNA"/>
</dbReference>
<sequence length="461" mass="52429">MFDSIHKRIFRQIKAIRRRFAQTAGLPFNEILSTETILDIMDEEVDAYRDRIFSPLITLSAFLSQVLSSDQSCNNAVAKVIAERAAQGEAPCSSNNKSYCNARRRLHEGFVKRLMRETGRLLHLQSETDWKWKGRSVKLVDGTTVSMPDTPENQKEYPQPEGQKEGVGFPIARLVAIISLSCGTVLDIAIGPYKGKETGEHALLRQILGSISAGDIILGDRYYCSYFLIAMLQRLGADAVFRIHGSRKSDFRRGEKLGKKDHIVTWEKPKQRPDWMDAATYRQMPDTLTIREIKINGKVITTTLLDPKEVTRKEIGELYTKRWLIEVDFDSIKTVLQMDVLRCKTPDLVRKEIYVHLLAYNLIRTVMAQTAHRYDVSPRTLSFKGALQQLNAFKDTFLCADKKSLPGLYEHLLKAISSHHVGNMPGRSEPRAVKRRRKPYPLLTKPRDEARNELRGGGISA</sequence>
<feature type="compositionally biased region" description="Basic and acidic residues" evidence="1">
    <location>
        <begin position="445"/>
        <end position="454"/>
    </location>
</feature>
<feature type="region of interest" description="Disordered" evidence="1">
    <location>
        <begin position="142"/>
        <end position="162"/>
    </location>
</feature>
<accession>A0A7G9Y0N7</accession>
<protein>
    <recommendedName>
        <fullName evidence="2">Transposase IS4-like domain-containing protein</fullName>
    </recommendedName>
</protein>
<evidence type="ECO:0000256" key="1">
    <source>
        <dbReference type="SAM" id="MobiDB-lite"/>
    </source>
</evidence>
<dbReference type="Pfam" id="PF01609">
    <property type="entry name" value="DDE_Tnp_1"/>
    <property type="match status" value="1"/>
</dbReference>
<gene>
    <name evidence="3" type="ORF">AIPDDCKC_00001</name>
    <name evidence="4" type="ORF">GJLAGEEG_00004</name>
    <name evidence="5" type="ORF">LLAPOPPF_00011</name>
</gene>
<dbReference type="EMBL" id="MT630697">
    <property type="protein sequence ID" value="QNO42009.1"/>
    <property type="molecule type" value="Genomic_DNA"/>
</dbReference>
<dbReference type="AlphaFoldDB" id="A0A7G9Y0N7"/>
<dbReference type="PANTHER" id="PTHR37529:SF1">
    <property type="entry name" value="TRANSPOSASE INSG FOR INSERTION SEQUENCE ELEMENT IS4-RELATED"/>
    <property type="match status" value="1"/>
</dbReference>
<feature type="region of interest" description="Disordered" evidence="1">
    <location>
        <begin position="423"/>
        <end position="461"/>
    </location>
</feature>
<reference evidence="3" key="1">
    <citation type="submission" date="2020-06" db="EMBL/GenBank/DDBJ databases">
        <title>Unique genomic features of the anaerobic methanotrophic archaea.</title>
        <authorList>
            <person name="Chadwick G.L."/>
            <person name="Skennerton C.T."/>
            <person name="Laso-Perez R."/>
            <person name="Leu A.O."/>
            <person name="Speth D.R."/>
            <person name="Yu H."/>
            <person name="Morgan-Lang C."/>
            <person name="Hatzenpichler R."/>
            <person name="Goudeau D."/>
            <person name="Malmstrom R."/>
            <person name="Brazelton W.J."/>
            <person name="Woyke T."/>
            <person name="Hallam S.J."/>
            <person name="Tyson G.W."/>
            <person name="Wegener G."/>
            <person name="Boetius A."/>
            <person name="Orphan V."/>
        </authorList>
    </citation>
    <scope>NUCLEOTIDE SEQUENCE</scope>
</reference>
<organism evidence="3">
    <name type="scientific">Candidatus Methanogaster sp. ANME-2c ERB4</name>
    <dbReference type="NCBI Taxonomy" id="2759911"/>
    <lineage>
        <taxon>Archaea</taxon>
        <taxon>Methanobacteriati</taxon>
        <taxon>Methanobacteriota</taxon>
        <taxon>Stenosarchaea group</taxon>
        <taxon>Methanomicrobia</taxon>
        <taxon>Methanosarcinales</taxon>
        <taxon>ANME-2 cluster</taxon>
        <taxon>Candidatus Methanogasteraceae</taxon>
        <taxon>Candidatus Methanogaster</taxon>
    </lineage>
</organism>
<dbReference type="PANTHER" id="PTHR37529">
    <property type="entry name" value="TRANSPOSASE INSG FOR INSERTION SEQUENCE ELEMENT IS4-RELATED"/>
    <property type="match status" value="1"/>
</dbReference>
<evidence type="ECO:0000259" key="2">
    <source>
        <dbReference type="Pfam" id="PF01609"/>
    </source>
</evidence>
<dbReference type="NCBIfam" id="NF033592">
    <property type="entry name" value="transpos_IS4_1"/>
    <property type="match status" value="1"/>
</dbReference>
<evidence type="ECO:0000313" key="4">
    <source>
        <dbReference type="EMBL" id="QNO42009.1"/>
    </source>
</evidence>
<proteinExistence type="predicted"/>
<feature type="domain" description="Transposase IS4-like" evidence="2">
    <location>
        <begin position="133"/>
        <end position="362"/>
    </location>
</feature>
<dbReference type="EMBL" id="MT631318">
    <property type="protein sequence ID" value="QNO48291.1"/>
    <property type="molecule type" value="Genomic_DNA"/>
</dbReference>
<dbReference type="GO" id="GO:0003677">
    <property type="term" value="F:DNA binding"/>
    <property type="evidence" value="ECO:0007669"/>
    <property type="project" value="InterPro"/>
</dbReference>
<dbReference type="InterPro" id="IPR012337">
    <property type="entry name" value="RNaseH-like_sf"/>
</dbReference>
<name>A0A7G9Y0N7_9EURY</name>
<evidence type="ECO:0000313" key="5">
    <source>
        <dbReference type="EMBL" id="QNO48291.1"/>
    </source>
</evidence>